<evidence type="ECO:0000256" key="1">
    <source>
        <dbReference type="ARBA" id="ARBA00004141"/>
    </source>
</evidence>
<accession>A0ABT9FZX4</accession>
<keyword evidence="5 6" id="KW-0472">Membrane</keyword>
<feature type="transmembrane region" description="Helical" evidence="6">
    <location>
        <begin position="114"/>
        <end position="135"/>
    </location>
</feature>
<dbReference type="RefSeq" id="WP_305748350.1">
    <property type="nucleotide sequence ID" value="NZ_JAUZEE010000002.1"/>
</dbReference>
<organism evidence="8 9">
    <name type="scientific">Leptothrix discophora</name>
    <dbReference type="NCBI Taxonomy" id="89"/>
    <lineage>
        <taxon>Bacteria</taxon>
        <taxon>Pseudomonadati</taxon>
        <taxon>Pseudomonadota</taxon>
        <taxon>Betaproteobacteria</taxon>
        <taxon>Burkholderiales</taxon>
        <taxon>Sphaerotilaceae</taxon>
        <taxon>Leptothrix</taxon>
    </lineage>
</organism>
<reference evidence="8 9" key="1">
    <citation type="submission" date="2023-08" db="EMBL/GenBank/DDBJ databases">
        <authorList>
            <person name="Roldan D.M."/>
            <person name="Menes R.J."/>
        </authorList>
    </citation>
    <scope>NUCLEOTIDE SEQUENCE [LARGE SCALE GENOMIC DNA]</scope>
    <source>
        <strain evidence="8 9">CCM 2812</strain>
    </source>
</reference>
<dbReference type="InterPro" id="IPR037185">
    <property type="entry name" value="EmrE-like"/>
</dbReference>
<dbReference type="InterPro" id="IPR000620">
    <property type="entry name" value="EamA_dom"/>
</dbReference>
<feature type="transmembrane region" description="Helical" evidence="6">
    <location>
        <begin position="21"/>
        <end position="40"/>
    </location>
</feature>
<gene>
    <name evidence="8" type="ORF">Q8X39_03985</name>
</gene>
<feature type="transmembrane region" description="Helical" evidence="6">
    <location>
        <begin position="85"/>
        <end position="108"/>
    </location>
</feature>
<feature type="transmembrane region" description="Helical" evidence="6">
    <location>
        <begin position="292"/>
        <end position="309"/>
    </location>
</feature>
<evidence type="ECO:0000256" key="3">
    <source>
        <dbReference type="ARBA" id="ARBA00022692"/>
    </source>
</evidence>
<dbReference type="InterPro" id="IPR050638">
    <property type="entry name" value="AA-Vitamin_Transporters"/>
</dbReference>
<comment type="subcellular location">
    <subcellularLocation>
        <location evidence="1">Membrane</location>
        <topology evidence="1">Multi-pass membrane protein</topology>
    </subcellularLocation>
</comment>
<comment type="caution">
    <text evidence="8">The sequence shown here is derived from an EMBL/GenBank/DDBJ whole genome shotgun (WGS) entry which is preliminary data.</text>
</comment>
<dbReference type="Pfam" id="PF00892">
    <property type="entry name" value="EamA"/>
    <property type="match status" value="2"/>
</dbReference>
<evidence type="ECO:0000313" key="8">
    <source>
        <dbReference type="EMBL" id="MDP4299782.1"/>
    </source>
</evidence>
<feature type="transmembrane region" description="Helical" evidence="6">
    <location>
        <begin position="52"/>
        <end position="73"/>
    </location>
</feature>
<evidence type="ECO:0000313" key="9">
    <source>
        <dbReference type="Proteomes" id="UP001235760"/>
    </source>
</evidence>
<dbReference type="PANTHER" id="PTHR32322:SF2">
    <property type="entry name" value="EAMA DOMAIN-CONTAINING PROTEIN"/>
    <property type="match status" value="1"/>
</dbReference>
<feature type="transmembrane region" description="Helical" evidence="6">
    <location>
        <begin position="240"/>
        <end position="260"/>
    </location>
</feature>
<feature type="transmembrane region" description="Helical" evidence="6">
    <location>
        <begin position="142"/>
        <end position="160"/>
    </location>
</feature>
<feature type="transmembrane region" description="Helical" evidence="6">
    <location>
        <begin position="267"/>
        <end position="286"/>
    </location>
</feature>
<keyword evidence="9" id="KW-1185">Reference proteome</keyword>
<evidence type="ECO:0000259" key="7">
    <source>
        <dbReference type="Pfam" id="PF00892"/>
    </source>
</evidence>
<evidence type="ECO:0000256" key="2">
    <source>
        <dbReference type="ARBA" id="ARBA00007362"/>
    </source>
</evidence>
<feature type="transmembrane region" description="Helical" evidence="6">
    <location>
        <begin position="172"/>
        <end position="190"/>
    </location>
</feature>
<dbReference type="EMBL" id="JAUZEE010000002">
    <property type="protein sequence ID" value="MDP4299782.1"/>
    <property type="molecule type" value="Genomic_DNA"/>
</dbReference>
<feature type="domain" description="EamA" evidence="7">
    <location>
        <begin position="26"/>
        <end position="159"/>
    </location>
</feature>
<feature type="domain" description="EamA" evidence="7">
    <location>
        <begin position="169"/>
        <end position="309"/>
    </location>
</feature>
<evidence type="ECO:0000256" key="6">
    <source>
        <dbReference type="SAM" id="Phobius"/>
    </source>
</evidence>
<keyword evidence="4 6" id="KW-1133">Transmembrane helix</keyword>
<evidence type="ECO:0000256" key="5">
    <source>
        <dbReference type="ARBA" id="ARBA00023136"/>
    </source>
</evidence>
<proteinExistence type="inferred from homology"/>
<name>A0ABT9FZX4_LEPDI</name>
<dbReference type="SUPFAM" id="SSF103481">
    <property type="entry name" value="Multidrug resistance efflux transporter EmrE"/>
    <property type="match status" value="2"/>
</dbReference>
<dbReference type="PANTHER" id="PTHR32322">
    <property type="entry name" value="INNER MEMBRANE TRANSPORTER"/>
    <property type="match status" value="1"/>
</dbReference>
<sequence>MSSNSIPADTATLAATPVHHAHLDLFAVVCLVGCCALWGLNQVTIKLVLPEVPAMLQLAIRSGVAFALVLLWMRHRGIRWSPRDGTLGPGLLSGTLFAIEFACIFIGLQHTTAARSVVFINTSPFIVAIVLALLLPSARLRPLQVVGLVLAFGSVALAFADRTSGGDLLGDLLVLGAGLMWGLTTVVIRLSALRTAPSELTLAYQLGMATLLSVVATLVTGQTQALANVAQWSALAWGSLFYQAGIVTFASYLLWFWLLTRYPTTQVQAFVFLSPVFGTLFAGVVLGEPVTALLLVGLAGVGIGLSLLNRRG</sequence>
<keyword evidence="3 6" id="KW-0812">Transmembrane</keyword>
<protein>
    <submittedName>
        <fullName evidence="8">DMT family transporter</fullName>
    </submittedName>
</protein>
<comment type="similarity">
    <text evidence="2">Belongs to the EamA transporter family.</text>
</comment>
<dbReference type="Proteomes" id="UP001235760">
    <property type="component" value="Unassembled WGS sequence"/>
</dbReference>
<evidence type="ECO:0000256" key="4">
    <source>
        <dbReference type="ARBA" id="ARBA00022989"/>
    </source>
</evidence>
<feature type="transmembrane region" description="Helical" evidence="6">
    <location>
        <begin position="202"/>
        <end position="220"/>
    </location>
</feature>